<organism evidence="2 3">
    <name type="scientific">Rousettus aegyptiacus</name>
    <name type="common">Egyptian fruit bat</name>
    <name type="synonym">Pteropus aegyptiacus</name>
    <dbReference type="NCBI Taxonomy" id="9407"/>
    <lineage>
        <taxon>Eukaryota</taxon>
        <taxon>Metazoa</taxon>
        <taxon>Chordata</taxon>
        <taxon>Craniata</taxon>
        <taxon>Vertebrata</taxon>
        <taxon>Euteleostomi</taxon>
        <taxon>Mammalia</taxon>
        <taxon>Eutheria</taxon>
        <taxon>Laurasiatheria</taxon>
        <taxon>Chiroptera</taxon>
        <taxon>Yinpterochiroptera</taxon>
        <taxon>Pteropodoidea</taxon>
        <taxon>Pteropodidae</taxon>
        <taxon>Rousettinae</taxon>
        <taxon>Rousettus</taxon>
    </lineage>
</organism>
<feature type="compositionally biased region" description="Basic and acidic residues" evidence="1">
    <location>
        <begin position="72"/>
        <end position="82"/>
    </location>
</feature>
<feature type="region of interest" description="Disordered" evidence="1">
    <location>
        <begin position="60"/>
        <end position="233"/>
    </location>
</feature>
<dbReference type="AlphaFoldDB" id="A0A7J8G9Z7"/>
<feature type="compositionally biased region" description="Low complexity" evidence="1">
    <location>
        <begin position="168"/>
        <end position="179"/>
    </location>
</feature>
<evidence type="ECO:0000256" key="1">
    <source>
        <dbReference type="SAM" id="MobiDB-lite"/>
    </source>
</evidence>
<reference evidence="2 3" key="1">
    <citation type="journal article" date="2020" name="Nature">
        <title>Six reference-quality genomes reveal evolution of bat adaptations.</title>
        <authorList>
            <person name="Jebb D."/>
            <person name="Huang Z."/>
            <person name="Pippel M."/>
            <person name="Hughes G.M."/>
            <person name="Lavrichenko K."/>
            <person name="Devanna P."/>
            <person name="Winkler S."/>
            <person name="Jermiin L.S."/>
            <person name="Skirmuntt E.C."/>
            <person name="Katzourakis A."/>
            <person name="Burkitt-Gray L."/>
            <person name="Ray D.A."/>
            <person name="Sullivan K.A.M."/>
            <person name="Roscito J.G."/>
            <person name="Kirilenko B.M."/>
            <person name="Davalos L.M."/>
            <person name="Corthals A.P."/>
            <person name="Power M.L."/>
            <person name="Jones G."/>
            <person name="Ransome R.D."/>
            <person name="Dechmann D.K.N."/>
            <person name="Locatelli A.G."/>
            <person name="Puechmaille S.J."/>
            <person name="Fedrigo O."/>
            <person name="Jarvis E.D."/>
            <person name="Hiller M."/>
            <person name="Vernes S.C."/>
            <person name="Myers E.W."/>
            <person name="Teeling E.C."/>
        </authorList>
    </citation>
    <scope>NUCLEOTIDE SEQUENCE [LARGE SCALE GENOMIC DNA]</scope>
    <source>
        <strain evidence="2">MRouAeg1</strain>
        <tissue evidence="2">Muscle</tissue>
    </source>
</reference>
<evidence type="ECO:0000313" key="3">
    <source>
        <dbReference type="Proteomes" id="UP000593571"/>
    </source>
</evidence>
<evidence type="ECO:0000313" key="2">
    <source>
        <dbReference type="EMBL" id="KAF6456944.1"/>
    </source>
</evidence>
<accession>A0A7J8G9Z7</accession>
<proteinExistence type="predicted"/>
<name>A0A7J8G9Z7_ROUAE</name>
<dbReference type="EMBL" id="JACASE010000006">
    <property type="protein sequence ID" value="KAF6456944.1"/>
    <property type="molecule type" value="Genomic_DNA"/>
</dbReference>
<feature type="compositionally biased region" description="Basic residues" evidence="1">
    <location>
        <begin position="186"/>
        <end position="196"/>
    </location>
</feature>
<comment type="caution">
    <text evidence="2">The sequence shown here is derived from an EMBL/GenBank/DDBJ whole genome shotgun (WGS) entry which is preliminary data.</text>
</comment>
<gene>
    <name evidence="2" type="ORF">HJG63_011573</name>
</gene>
<sequence>MYIFLKPIISDFPTVLFPFPLLRFNENECFSHRKPTALCRWACSDHAWNFFSLDRKKRLKSKRPMCKGQPRKGPERPPRDWRTGQGRAVPGQRGAGCGGGSGEQGPGAEVQETNRSVQDSGRDVPGCHGPSPGPDDRPGGFPAVAQETGQGPVARPPARSSDSSFHWRSPPSSKPRASPDLLCPRHFTRNRHHGGRSHCPLLRDGAQRPKRRALSDGGGGRSASVIITCPSDK</sequence>
<feature type="compositionally biased region" description="Gly residues" evidence="1">
    <location>
        <begin position="93"/>
        <end position="105"/>
    </location>
</feature>
<keyword evidence="3" id="KW-1185">Reference proteome</keyword>
<protein>
    <submittedName>
        <fullName evidence="2">Uncharacterized protein</fullName>
    </submittedName>
</protein>
<dbReference type="Proteomes" id="UP000593571">
    <property type="component" value="Unassembled WGS sequence"/>
</dbReference>